<dbReference type="InterPro" id="IPR037523">
    <property type="entry name" value="VOC_core"/>
</dbReference>
<sequence length="277" mass="29287">MTEARLPPGTRVGRVALTVADASEVAEFYDAIVGLAVHDRGGDRVVLGDGETPLLELREHPSAPERPRSAAGLFHTAFRVPSRRGLGDALSRIESSWQLSGMADHLVSEALYCRDPEGNGVEVYRDRPRSAWETTADGGVRMATDPLDAAGVRAAATGATGVPDGTDVGHVHLEVTDLDAAREFYADALGMTVRTTYDGAVFLAAGEYHHHIGANVWHGRSAPASGRGLAWFELGLPSDAAVAAARERLAAAGYEVATASDSVRVTDPDGIELRLRA</sequence>
<evidence type="ECO:0000259" key="2">
    <source>
        <dbReference type="PROSITE" id="PS51819"/>
    </source>
</evidence>
<gene>
    <name evidence="3" type="ORF">NDI56_07920</name>
</gene>
<dbReference type="InterPro" id="IPR004360">
    <property type="entry name" value="Glyas_Fos-R_dOase_dom"/>
</dbReference>
<accession>A0ABU2FAL1</accession>
<name>A0ABU2FAL1_9EURY</name>
<protein>
    <submittedName>
        <fullName evidence="3">VOC family protein</fullName>
    </submittedName>
</protein>
<evidence type="ECO:0000313" key="4">
    <source>
        <dbReference type="Proteomes" id="UP001259659"/>
    </source>
</evidence>
<dbReference type="PROSITE" id="PS00934">
    <property type="entry name" value="GLYOXALASE_I_1"/>
    <property type="match status" value="1"/>
</dbReference>
<dbReference type="Proteomes" id="UP001259659">
    <property type="component" value="Unassembled WGS sequence"/>
</dbReference>
<dbReference type="RefSeq" id="WP_310918906.1">
    <property type="nucleotide sequence ID" value="NZ_JAMQON010000001.1"/>
</dbReference>
<reference evidence="3 4" key="1">
    <citation type="submission" date="2022-06" db="EMBL/GenBank/DDBJ databases">
        <title>Haloarcula sp. a new haloarchaeum isolate from saline soil.</title>
        <authorList>
            <person name="Strakova D."/>
            <person name="Galisteo C."/>
            <person name="Sanchez-Porro C."/>
            <person name="Ventosa A."/>
        </authorList>
    </citation>
    <scope>NUCLEOTIDE SEQUENCE [LARGE SCALE GENOMIC DNA]</scope>
    <source>
        <strain evidence="3 4">S1CR25-12</strain>
    </source>
</reference>
<dbReference type="PANTHER" id="PTHR43279:SF1">
    <property type="entry name" value="CATECHOL-2,3-DIOXYGENASE"/>
    <property type="match status" value="1"/>
</dbReference>
<dbReference type="PROSITE" id="PS51819">
    <property type="entry name" value="VOC"/>
    <property type="match status" value="2"/>
</dbReference>
<dbReference type="InterPro" id="IPR029068">
    <property type="entry name" value="Glyas_Bleomycin-R_OHBP_Dase"/>
</dbReference>
<keyword evidence="4" id="KW-1185">Reference proteome</keyword>
<comment type="caution">
    <text evidence="3">The sequence shown here is derived from an EMBL/GenBank/DDBJ whole genome shotgun (WGS) entry which is preliminary data.</text>
</comment>
<dbReference type="InterPro" id="IPR018146">
    <property type="entry name" value="Glyoxalase_1_CS"/>
</dbReference>
<dbReference type="SUPFAM" id="SSF54593">
    <property type="entry name" value="Glyoxalase/Bleomycin resistance protein/Dihydroxybiphenyl dioxygenase"/>
    <property type="match status" value="2"/>
</dbReference>
<dbReference type="PANTHER" id="PTHR43279">
    <property type="entry name" value="CATECHOL-2,3-DIOXYGENASE"/>
    <property type="match status" value="1"/>
</dbReference>
<proteinExistence type="predicted"/>
<dbReference type="Gene3D" id="3.10.180.10">
    <property type="entry name" value="2,3-Dihydroxybiphenyl 1,2-Dioxygenase, domain 1"/>
    <property type="match status" value="2"/>
</dbReference>
<evidence type="ECO:0000256" key="1">
    <source>
        <dbReference type="ARBA" id="ARBA00022723"/>
    </source>
</evidence>
<dbReference type="EMBL" id="JAMQON010000001">
    <property type="protein sequence ID" value="MDS0259317.1"/>
    <property type="molecule type" value="Genomic_DNA"/>
</dbReference>
<evidence type="ECO:0000313" key="3">
    <source>
        <dbReference type="EMBL" id="MDS0259317.1"/>
    </source>
</evidence>
<keyword evidence="1" id="KW-0479">Metal-binding</keyword>
<feature type="domain" description="VOC" evidence="2">
    <location>
        <begin position="11"/>
        <end position="126"/>
    </location>
</feature>
<organism evidence="3 4">
    <name type="scientific">Haloarcula saliterrae</name>
    <dbReference type="NCBI Taxonomy" id="2950534"/>
    <lineage>
        <taxon>Archaea</taxon>
        <taxon>Methanobacteriati</taxon>
        <taxon>Methanobacteriota</taxon>
        <taxon>Stenosarchaea group</taxon>
        <taxon>Halobacteria</taxon>
        <taxon>Halobacteriales</taxon>
        <taxon>Haloarculaceae</taxon>
        <taxon>Haloarcula</taxon>
    </lineage>
</organism>
<dbReference type="Pfam" id="PF00903">
    <property type="entry name" value="Glyoxalase"/>
    <property type="match status" value="2"/>
</dbReference>
<feature type="domain" description="VOC" evidence="2">
    <location>
        <begin position="167"/>
        <end position="277"/>
    </location>
</feature>